<protein>
    <submittedName>
        <fullName evidence="6">Putative ABC transporter ATP-binding protein</fullName>
    </submittedName>
</protein>
<proteinExistence type="inferred from homology"/>
<evidence type="ECO:0000313" key="7">
    <source>
        <dbReference type="Proteomes" id="UP000188181"/>
    </source>
</evidence>
<dbReference type="Pfam" id="PF00005">
    <property type="entry name" value="ABC_tran"/>
    <property type="match status" value="1"/>
</dbReference>
<evidence type="ECO:0000259" key="5">
    <source>
        <dbReference type="PROSITE" id="PS50893"/>
    </source>
</evidence>
<name>A0A1Q2MEW6_9BACT</name>
<organism evidence="6 7">
    <name type="scientific">Limihaloglobus sulfuriphilus</name>
    <dbReference type="NCBI Taxonomy" id="1851148"/>
    <lineage>
        <taxon>Bacteria</taxon>
        <taxon>Pseudomonadati</taxon>
        <taxon>Planctomycetota</taxon>
        <taxon>Phycisphaerae</taxon>
        <taxon>Sedimentisphaerales</taxon>
        <taxon>Sedimentisphaeraceae</taxon>
        <taxon>Limihaloglobus</taxon>
    </lineage>
</organism>
<dbReference type="OrthoDB" id="2151853at2"/>
<dbReference type="GO" id="GO:0005886">
    <property type="term" value="C:plasma membrane"/>
    <property type="evidence" value="ECO:0007669"/>
    <property type="project" value="TreeGrafter"/>
</dbReference>
<accession>A0A1Q2MEW6</accession>
<sequence>MTDTIVKAEKLSKTYKLFAEEIRAVDNVDIEIKKGEFVSLMGPSGSGKTTMLDMIGCLDSVSSGRLEILGRDVSNLPEKKLVEIRRGKIGFIFQDFSLIPSLTALENIQLTLYFAGINRDTSETVKLLERVGLGKRINHLPKQMSGGENQRVAIARSLAANPEFLLADEPTGHLDSETSQEIVNVFKQLNVEDGLTIILATHDSSLGLQTPRTIYLRDGKIDKKEKASA</sequence>
<evidence type="ECO:0000256" key="4">
    <source>
        <dbReference type="ARBA" id="ARBA00038388"/>
    </source>
</evidence>
<evidence type="ECO:0000256" key="1">
    <source>
        <dbReference type="ARBA" id="ARBA00022448"/>
    </source>
</evidence>
<dbReference type="GO" id="GO:0005524">
    <property type="term" value="F:ATP binding"/>
    <property type="evidence" value="ECO:0007669"/>
    <property type="project" value="UniProtKB-KW"/>
</dbReference>
<dbReference type="SMART" id="SM00382">
    <property type="entry name" value="AAA"/>
    <property type="match status" value="1"/>
</dbReference>
<keyword evidence="2" id="KW-0547">Nucleotide-binding</keyword>
<dbReference type="CDD" id="cd03255">
    <property type="entry name" value="ABC_MJ0796_LolCDE_FtsE"/>
    <property type="match status" value="1"/>
</dbReference>
<dbReference type="EMBL" id="CP019646">
    <property type="protein sequence ID" value="AQQ71246.1"/>
    <property type="molecule type" value="Genomic_DNA"/>
</dbReference>
<dbReference type="KEGG" id="pbas:SMSP2_01612"/>
<keyword evidence="7" id="KW-1185">Reference proteome</keyword>
<dbReference type="Proteomes" id="UP000188181">
    <property type="component" value="Chromosome"/>
</dbReference>
<dbReference type="InterPro" id="IPR015854">
    <property type="entry name" value="ABC_transpr_LolD-like"/>
</dbReference>
<dbReference type="AlphaFoldDB" id="A0A1Q2MEW6"/>
<evidence type="ECO:0000256" key="2">
    <source>
        <dbReference type="ARBA" id="ARBA00022741"/>
    </source>
</evidence>
<dbReference type="InterPro" id="IPR017911">
    <property type="entry name" value="MacB-like_ATP-bd"/>
</dbReference>
<dbReference type="PANTHER" id="PTHR24220:SF86">
    <property type="entry name" value="ABC TRANSPORTER ABCH.1"/>
    <property type="match status" value="1"/>
</dbReference>
<keyword evidence="3 6" id="KW-0067">ATP-binding</keyword>
<dbReference type="RefSeq" id="WP_146683442.1">
    <property type="nucleotide sequence ID" value="NZ_CP019646.1"/>
</dbReference>
<dbReference type="Gene3D" id="3.40.50.300">
    <property type="entry name" value="P-loop containing nucleotide triphosphate hydrolases"/>
    <property type="match status" value="1"/>
</dbReference>
<comment type="similarity">
    <text evidence="4">Belongs to the ABC transporter superfamily. Macrolide exporter (TC 3.A.1.122) family.</text>
</comment>
<dbReference type="PANTHER" id="PTHR24220">
    <property type="entry name" value="IMPORT ATP-BINDING PROTEIN"/>
    <property type="match status" value="1"/>
</dbReference>
<feature type="domain" description="ABC transporter" evidence="5">
    <location>
        <begin position="6"/>
        <end position="229"/>
    </location>
</feature>
<gene>
    <name evidence="6" type="ORF">SMSP2_01612</name>
</gene>
<reference evidence="7" key="1">
    <citation type="submission" date="2017-02" db="EMBL/GenBank/DDBJ databases">
        <title>Comparative genomics and description of representatives of a novel lineage of planctomycetes thriving in anoxic sediments.</title>
        <authorList>
            <person name="Spring S."/>
            <person name="Bunk B."/>
            <person name="Sproer C."/>
        </authorList>
    </citation>
    <scope>NUCLEOTIDE SEQUENCE [LARGE SCALE GENOMIC DNA]</scope>
    <source>
        <strain evidence="7">SM-Chi-D1</strain>
    </source>
</reference>
<dbReference type="InterPro" id="IPR003439">
    <property type="entry name" value="ABC_transporter-like_ATP-bd"/>
</dbReference>
<evidence type="ECO:0000256" key="3">
    <source>
        <dbReference type="ARBA" id="ARBA00022840"/>
    </source>
</evidence>
<dbReference type="GO" id="GO:0022857">
    <property type="term" value="F:transmembrane transporter activity"/>
    <property type="evidence" value="ECO:0007669"/>
    <property type="project" value="TreeGrafter"/>
</dbReference>
<dbReference type="SUPFAM" id="SSF52540">
    <property type="entry name" value="P-loop containing nucleoside triphosphate hydrolases"/>
    <property type="match status" value="1"/>
</dbReference>
<dbReference type="GO" id="GO:0016887">
    <property type="term" value="F:ATP hydrolysis activity"/>
    <property type="evidence" value="ECO:0007669"/>
    <property type="project" value="InterPro"/>
</dbReference>
<dbReference type="FunFam" id="3.40.50.300:FF:000032">
    <property type="entry name" value="Export ABC transporter ATP-binding protein"/>
    <property type="match status" value="1"/>
</dbReference>
<dbReference type="InterPro" id="IPR003593">
    <property type="entry name" value="AAA+_ATPase"/>
</dbReference>
<dbReference type="GO" id="GO:0098796">
    <property type="term" value="C:membrane protein complex"/>
    <property type="evidence" value="ECO:0007669"/>
    <property type="project" value="UniProtKB-ARBA"/>
</dbReference>
<dbReference type="InterPro" id="IPR027417">
    <property type="entry name" value="P-loop_NTPase"/>
</dbReference>
<evidence type="ECO:0000313" key="6">
    <source>
        <dbReference type="EMBL" id="AQQ71246.1"/>
    </source>
</evidence>
<dbReference type="PROSITE" id="PS50893">
    <property type="entry name" value="ABC_TRANSPORTER_2"/>
    <property type="match status" value="1"/>
</dbReference>
<keyword evidence="1" id="KW-0813">Transport</keyword>
<dbReference type="STRING" id="1851148.SMSP2_01612"/>